<evidence type="ECO:0000313" key="2">
    <source>
        <dbReference type="Proteomes" id="UP001458415"/>
    </source>
</evidence>
<gene>
    <name evidence="1" type="ORF">ABT317_02975</name>
</gene>
<reference evidence="1 2" key="1">
    <citation type="submission" date="2024-06" db="EMBL/GenBank/DDBJ databases">
        <title>The Natural Products Discovery Center: Release of the First 8490 Sequenced Strains for Exploring Actinobacteria Biosynthetic Diversity.</title>
        <authorList>
            <person name="Kalkreuter E."/>
            <person name="Kautsar S.A."/>
            <person name="Yang D."/>
            <person name="Bader C.D."/>
            <person name="Teijaro C.N."/>
            <person name="Fluegel L."/>
            <person name="Davis C.M."/>
            <person name="Simpson J.R."/>
            <person name="Lauterbach L."/>
            <person name="Steele A.D."/>
            <person name="Gui C."/>
            <person name="Meng S."/>
            <person name="Li G."/>
            <person name="Viehrig K."/>
            <person name="Ye F."/>
            <person name="Su P."/>
            <person name="Kiefer A.F."/>
            <person name="Nichols A."/>
            <person name="Cepeda A.J."/>
            <person name="Yan W."/>
            <person name="Fan B."/>
            <person name="Jiang Y."/>
            <person name="Adhikari A."/>
            <person name="Zheng C.-J."/>
            <person name="Schuster L."/>
            <person name="Cowan T.M."/>
            <person name="Smanski M.J."/>
            <person name="Chevrette M.G."/>
            <person name="De Carvalho L.P.S."/>
            <person name="Shen B."/>
        </authorList>
    </citation>
    <scope>NUCLEOTIDE SEQUENCE [LARGE SCALE GENOMIC DNA]</scope>
    <source>
        <strain evidence="1 2">NPDC000634</strain>
    </source>
</reference>
<organism evidence="1 2">
    <name type="scientific">Streptomyces carpinensis</name>
    <dbReference type="NCBI Taxonomy" id="66369"/>
    <lineage>
        <taxon>Bacteria</taxon>
        <taxon>Bacillati</taxon>
        <taxon>Actinomycetota</taxon>
        <taxon>Actinomycetes</taxon>
        <taxon>Kitasatosporales</taxon>
        <taxon>Streptomycetaceae</taxon>
        <taxon>Streptomyces</taxon>
    </lineage>
</organism>
<evidence type="ECO:0000313" key="1">
    <source>
        <dbReference type="EMBL" id="MER6976029.1"/>
    </source>
</evidence>
<sequence length="158" mass="17228">MTTQTPARLVIAADPTPVELAIVDDIADQAGPETFLWIVFHRPDGGTRLRIAWTDGGPALGDRVDQLAVAADLDAGDWLHIGDRHKQVHHRGRICTEAIPLRPVLADVQSGERCPDDRRAGLRRVIAAAIAEAGRTTTPDVPPWHGFGPTLINRKDQF</sequence>
<accession>A0ABV1VVS6</accession>
<name>A0ABV1VVS6_9ACTN</name>
<dbReference type="EMBL" id="JBEPCU010000019">
    <property type="protein sequence ID" value="MER6976029.1"/>
    <property type="molecule type" value="Genomic_DNA"/>
</dbReference>
<protein>
    <submittedName>
        <fullName evidence="1">Uncharacterized protein</fullName>
    </submittedName>
</protein>
<keyword evidence="2" id="KW-1185">Reference proteome</keyword>
<dbReference type="Proteomes" id="UP001458415">
    <property type="component" value="Unassembled WGS sequence"/>
</dbReference>
<proteinExistence type="predicted"/>
<dbReference type="RefSeq" id="WP_086726982.1">
    <property type="nucleotide sequence ID" value="NZ_MUBM01000165.1"/>
</dbReference>
<comment type="caution">
    <text evidence="1">The sequence shown here is derived from an EMBL/GenBank/DDBJ whole genome shotgun (WGS) entry which is preliminary data.</text>
</comment>